<keyword evidence="1 6" id="KW-0597">Phosphoprotein</keyword>
<organism evidence="8 9">
    <name type="scientific">Desulfobulbus propionicus (strain ATCC 33891 / DSM 2032 / VKM B-1956 / 1pr3)</name>
    <dbReference type="NCBI Taxonomy" id="577650"/>
    <lineage>
        <taxon>Bacteria</taxon>
        <taxon>Pseudomonadati</taxon>
        <taxon>Thermodesulfobacteriota</taxon>
        <taxon>Desulfobulbia</taxon>
        <taxon>Desulfobulbales</taxon>
        <taxon>Desulfobulbaceae</taxon>
        <taxon>Desulfobulbus</taxon>
    </lineage>
</organism>
<dbReference type="Proteomes" id="UP000006365">
    <property type="component" value="Chromosome"/>
</dbReference>
<evidence type="ECO:0000256" key="6">
    <source>
        <dbReference type="PROSITE-ProRule" id="PRU00169"/>
    </source>
</evidence>
<evidence type="ECO:0000259" key="7">
    <source>
        <dbReference type="PROSITE" id="PS50110"/>
    </source>
</evidence>
<dbReference type="SMART" id="SM00448">
    <property type="entry name" value="REC"/>
    <property type="match status" value="1"/>
</dbReference>
<dbReference type="SUPFAM" id="SSF52172">
    <property type="entry name" value="CheY-like"/>
    <property type="match status" value="1"/>
</dbReference>
<dbReference type="InterPro" id="IPR011006">
    <property type="entry name" value="CheY-like_superfamily"/>
</dbReference>
<evidence type="ECO:0000313" key="9">
    <source>
        <dbReference type="Proteomes" id="UP000006365"/>
    </source>
</evidence>
<keyword evidence="2" id="KW-0902">Two-component regulatory system</keyword>
<dbReference type="Pfam" id="PF00072">
    <property type="entry name" value="Response_reg"/>
    <property type="match status" value="1"/>
</dbReference>
<keyword evidence="9" id="KW-1185">Reference proteome</keyword>
<feature type="domain" description="Response regulatory" evidence="7">
    <location>
        <begin position="9"/>
        <end position="123"/>
    </location>
</feature>
<dbReference type="PROSITE" id="PS50110">
    <property type="entry name" value="RESPONSE_REGULATORY"/>
    <property type="match status" value="1"/>
</dbReference>
<keyword evidence="5" id="KW-0804">Transcription</keyword>
<dbReference type="EMBL" id="CP002364">
    <property type="protein sequence ID" value="ADW18998.1"/>
    <property type="molecule type" value="Genomic_DNA"/>
</dbReference>
<dbReference type="KEGG" id="dpr:Despr_2864"/>
<dbReference type="GO" id="GO:0005829">
    <property type="term" value="C:cytosol"/>
    <property type="evidence" value="ECO:0007669"/>
    <property type="project" value="TreeGrafter"/>
</dbReference>
<dbReference type="GO" id="GO:0000156">
    <property type="term" value="F:phosphorelay response regulator activity"/>
    <property type="evidence" value="ECO:0007669"/>
    <property type="project" value="TreeGrafter"/>
</dbReference>
<evidence type="ECO:0000256" key="2">
    <source>
        <dbReference type="ARBA" id="ARBA00023012"/>
    </source>
</evidence>
<name>A0A7U3YPG1_DESPD</name>
<evidence type="ECO:0000313" key="8">
    <source>
        <dbReference type="EMBL" id="ADW18998.1"/>
    </source>
</evidence>
<proteinExistence type="predicted"/>
<dbReference type="InterPro" id="IPR001789">
    <property type="entry name" value="Sig_transdc_resp-reg_receiver"/>
</dbReference>
<dbReference type="GO" id="GO:0032993">
    <property type="term" value="C:protein-DNA complex"/>
    <property type="evidence" value="ECO:0007669"/>
    <property type="project" value="TreeGrafter"/>
</dbReference>
<dbReference type="GO" id="GO:0000976">
    <property type="term" value="F:transcription cis-regulatory region binding"/>
    <property type="evidence" value="ECO:0007669"/>
    <property type="project" value="TreeGrafter"/>
</dbReference>
<dbReference type="RefSeq" id="WP_015725523.1">
    <property type="nucleotide sequence ID" value="NC_014972.1"/>
</dbReference>
<protein>
    <submittedName>
        <fullName evidence="8">Response regulator receiver protein</fullName>
    </submittedName>
</protein>
<feature type="modified residue" description="4-aspartylphosphate" evidence="6">
    <location>
        <position position="58"/>
    </location>
</feature>
<dbReference type="AlphaFoldDB" id="A0A7U3YPG1"/>
<accession>A0A7U3YPG1</accession>
<gene>
    <name evidence="8" type="ordered locus">Despr_2864</name>
</gene>
<evidence type="ECO:0000256" key="4">
    <source>
        <dbReference type="ARBA" id="ARBA00023125"/>
    </source>
</evidence>
<sequence>MEKKQRGFKVLLVDDEDIFREATARQLTVRGFVVLTAASGEEALTVVSSDPPEVVVLDQEMPGLHGSDTFVEIKKINPLIEVIMLTGNTSVDNAIELMRLGTFDYLMKPINIDELLYKIEDAYTRKKLNEKQQRETGQEKPMRA</sequence>
<dbReference type="Gene3D" id="3.40.50.2300">
    <property type="match status" value="1"/>
</dbReference>
<reference evidence="8 9" key="1">
    <citation type="journal article" date="2011" name="Stand. Genomic Sci.">
        <title>Complete genome sequence of Desulfobulbus propionicus type strain (1pr3).</title>
        <authorList>
            <person name="Pagani I."/>
            <person name="Lapidus A."/>
            <person name="Nolan M."/>
            <person name="Lucas S."/>
            <person name="Hammon N."/>
            <person name="Deshpande S."/>
            <person name="Cheng J.F."/>
            <person name="Chertkov O."/>
            <person name="Davenport K."/>
            <person name="Tapia R."/>
            <person name="Han C."/>
            <person name="Goodwin L."/>
            <person name="Pitluck S."/>
            <person name="Liolios K."/>
            <person name="Mavromatis K."/>
            <person name="Ivanova N."/>
            <person name="Mikhailova N."/>
            <person name="Pati A."/>
            <person name="Chen A."/>
            <person name="Palaniappan K."/>
            <person name="Land M."/>
            <person name="Hauser L."/>
            <person name="Chang Y.J."/>
            <person name="Jeffries C.D."/>
            <person name="Detter J.C."/>
            <person name="Brambilla E."/>
            <person name="Kannan K.P."/>
            <person name="Djao O.D."/>
            <person name="Rohde M."/>
            <person name="Pukall R."/>
            <person name="Spring S."/>
            <person name="Goker M."/>
            <person name="Sikorski J."/>
            <person name="Woyke T."/>
            <person name="Bristow J."/>
            <person name="Eisen J.A."/>
            <person name="Markowitz V."/>
            <person name="Hugenholtz P."/>
            <person name="Kyrpides N.C."/>
            <person name="Klenk H.P."/>
        </authorList>
    </citation>
    <scope>NUCLEOTIDE SEQUENCE [LARGE SCALE GENOMIC DNA]</scope>
    <source>
        <strain evidence="9">ATCC 33891 / DSM 2032 / 1pr3</strain>
    </source>
</reference>
<evidence type="ECO:0000256" key="3">
    <source>
        <dbReference type="ARBA" id="ARBA00023015"/>
    </source>
</evidence>
<dbReference type="GO" id="GO:0006355">
    <property type="term" value="P:regulation of DNA-templated transcription"/>
    <property type="evidence" value="ECO:0007669"/>
    <property type="project" value="TreeGrafter"/>
</dbReference>
<dbReference type="PANTHER" id="PTHR48111:SF1">
    <property type="entry name" value="TWO-COMPONENT RESPONSE REGULATOR ORR33"/>
    <property type="match status" value="1"/>
</dbReference>
<evidence type="ECO:0000256" key="5">
    <source>
        <dbReference type="ARBA" id="ARBA00023163"/>
    </source>
</evidence>
<keyword evidence="4" id="KW-0238">DNA-binding</keyword>
<keyword evidence="3" id="KW-0805">Transcription regulation</keyword>
<evidence type="ECO:0000256" key="1">
    <source>
        <dbReference type="ARBA" id="ARBA00022553"/>
    </source>
</evidence>
<dbReference type="InterPro" id="IPR039420">
    <property type="entry name" value="WalR-like"/>
</dbReference>
<dbReference type="PANTHER" id="PTHR48111">
    <property type="entry name" value="REGULATOR OF RPOS"/>
    <property type="match status" value="1"/>
</dbReference>